<feature type="coiled-coil region" evidence="1">
    <location>
        <begin position="116"/>
        <end position="143"/>
    </location>
</feature>
<accession>A0ABV7Z9U6</accession>
<comment type="caution">
    <text evidence="2">The sequence shown here is derived from an EMBL/GenBank/DDBJ whole genome shotgun (WGS) entry which is preliminary data.</text>
</comment>
<name>A0ABV7Z9U6_9DEIO</name>
<dbReference type="EMBL" id="JBHRZG010000022">
    <property type="protein sequence ID" value="MFC3834177.1"/>
    <property type="molecule type" value="Genomic_DNA"/>
</dbReference>
<keyword evidence="1" id="KW-0175">Coiled coil</keyword>
<dbReference type="Proteomes" id="UP001595803">
    <property type="component" value="Unassembled WGS sequence"/>
</dbReference>
<sequence>MDTIPPLLTLQQLRETGPLRQQLILAARHHVGEAGLEQASSLERLLVVCRHQGAVSTALRSLGWALGQMTDGAQEEARAALLEALRFQLQEAEAVEKVLSAALRDITSTPVIFLSAASLTEIEQRARAQMEEAEKLVAQASQHGTTAEEKEALTLVDQGMREALARSAEEEIEGQAAVLSYMIREAATKLAALPTLPNPVLAEMLEDVAVSLRTQAAPHVPMQVHSP</sequence>
<gene>
    <name evidence="2" type="ORF">ACFOSB_15090</name>
</gene>
<evidence type="ECO:0000313" key="3">
    <source>
        <dbReference type="Proteomes" id="UP001595803"/>
    </source>
</evidence>
<evidence type="ECO:0000256" key="1">
    <source>
        <dbReference type="SAM" id="Coils"/>
    </source>
</evidence>
<proteinExistence type="predicted"/>
<organism evidence="2 3">
    <name type="scientific">Deinococcus rufus</name>
    <dbReference type="NCBI Taxonomy" id="2136097"/>
    <lineage>
        <taxon>Bacteria</taxon>
        <taxon>Thermotogati</taxon>
        <taxon>Deinococcota</taxon>
        <taxon>Deinococci</taxon>
        <taxon>Deinococcales</taxon>
        <taxon>Deinococcaceae</taxon>
        <taxon>Deinococcus</taxon>
    </lineage>
</organism>
<protein>
    <submittedName>
        <fullName evidence="2">Uncharacterized protein</fullName>
    </submittedName>
</protein>
<dbReference type="RefSeq" id="WP_380102598.1">
    <property type="nucleotide sequence ID" value="NZ_JBHRZG010000022.1"/>
</dbReference>
<reference evidence="3" key="1">
    <citation type="journal article" date="2019" name="Int. J. Syst. Evol. Microbiol.">
        <title>The Global Catalogue of Microorganisms (GCM) 10K type strain sequencing project: providing services to taxonomists for standard genome sequencing and annotation.</title>
        <authorList>
            <consortium name="The Broad Institute Genomics Platform"/>
            <consortium name="The Broad Institute Genome Sequencing Center for Infectious Disease"/>
            <person name="Wu L."/>
            <person name="Ma J."/>
        </authorList>
    </citation>
    <scope>NUCLEOTIDE SEQUENCE [LARGE SCALE GENOMIC DNA]</scope>
    <source>
        <strain evidence="3">CCTCC AB 2017081</strain>
    </source>
</reference>
<keyword evidence="3" id="KW-1185">Reference proteome</keyword>
<evidence type="ECO:0000313" key="2">
    <source>
        <dbReference type="EMBL" id="MFC3834177.1"/>
    </source>
</evidence>